<dbReference type="Pfam" id="PF03070">
    <property type="entry name" value="TENA_THI-4"/>
    <property type="match status" value="2"/>
</dbReference>
<dbReference type="SUPFAM" id="SSF48613">
    <property type="entry name" value="Heme oxygenase-like"/>
    <property type="match status" value="1"/>
</dbReference>
<dbReference type="InterPro" id="IPR016084">
    <property type="entry name" value="Haem_Oase-like_multi-hlx"/>
</dbReference>
<dbReference type="PANTHER" id="PTHR43198">
    <property type="entry name" value="BIFUNCTIONAL TH2 PROTEIN"/>
    <property type="match status" value="1"/>
</dbReference>
<dbReference type="InterPro" id="IPR050967">
    <property type="entry name" value="Thiamine_Salvage_TenA"/>
</dbReference>
<dbReference type="Gene3D" id="1.20.910.10">
    <property type="entry name" value="Heme oxygenase-like"/>
    <property type="match status" value="1"/>
</dbReference>
<dbReference type="FunCoup" id="A0A1Y1Z837">
    <property type="interactions" value="555"/>
</dbReference>
<feature type="binding site" evidence="2">
    <location>
        <position position="47"/>
    </location>
    <ligand>
        <name>substrate</name>
    </ligand>
</feature>
<dbReference type="InterPro" id="IPR004305">
    <property type="entry name" value="Thiaminase-2/PQQC"/>
</dbReference>
<reference evidence="4 5" key="1">
    <citation type="submission" date="2016-07" db="EMBL/GenBank/DDBJ databases">
        <title>Pervasive Adenine N6-methylation of Active Genes in Fungi.</title>
        <authorList>
            <consortium name="DOE Joint Genome Institute"/>
            <person name="Mondo S.J."/>
            <person name="Dannebaum R.O."/>
            <person name="Kuo R.C."/>
            <person name="Labutti K."/>
            <person name="Haridas S."/>
            <person name="Kuo A."/>
            <person name="Salamov A."/>
            <person name="Ahrendt S.R."/>
            <person name="Lipzen A."/>
            <person name="Sullivan W."/>
            <person name="Andreopoulos W.B."/>
            <person name="Clum A."/>
            <person name="Lindquist E."/>
            <person name="Daum C."/>
            <person name="Ramamoorthy G.K."/>
            <person name="Gryganskyi A."/>
            <person name="Culley D."/>
            <person name="Magnuson J.K."/>
            <person name="James T.Y."/>
            <person name="O'Malley M.A."/>
            <person name="Stajich J.E."/>
            <person name="Spatafora J.W."/>
            <person name="Visel A."/>
            <person name="Grigoriev I.V."/>
        </authorList>
    </citation>
    <scope>NUCLEOTIDE SEQUENCE [LARGE SCALE GENOMIC DNA]</scope>
    <source>
        <strain evidence="4 5">CBS 931.73</strain>
    </source>
</reference>
<evidence type="ECO:0000313" key="4">
    <source>
        <dbReference type="EMBL" id="ORY06439.1"/>
    </source>
</evidence>
<dbReference type="CDD" id="cd19357">
    <property type="entry name" value="TenA_E_At3g16990-like"/>
    <property type="match status" value="1"/>
</dbReference>
<evidence type="ECO:0000259" key="3">
    <source>
        <dbReference type="Pfam" id="PF03070"/>
    </source>
</evidence>
<organism evidence="4 5">
    <name type="scientific">Basidiobolus meristosporus CBS 931.73</name>
    <dbReference type="NCBI Taxonomy" id="1314790"/>
    <lineage>
        <taxon>Eukaryota</taxon>
        <taxon>Fungi</taxon>
        <taxon>Fungi incertae sedis</taxon>
        <taxon>Zoopagomycota</taxon>
        <taxon>Entomophthoromycotina</taxon>
        <taxon>Basidiobolomycetes</taxon>
        <taxon>Basidiobolales</taxon>
        <taxon>Basidiobolaceae</taxon>
        <taxon>Basidiobolus</taxon>
    </lineage>
</organism>
<feature type="binding site" evidence="2">
    <location>
        <position position="83"/>
    </location>
    <ligand>
        <name>substrate</name>
    </ligand>
</feature>
<feature type="active site" description="Proton donor" evidence="1">
    <location>
        <position position="222"/>
    </location>
</feature>
<dbReference type="InterPro" id="IPR026285">
    <property type="entry name" value="TenA_E"/>
</dbReference>
<feature type="domain" description="Thiaminase-2/PQQC" evidence="3">
    <location>
        <begin position="15"/>
        <end position="59"/>
    </location>
</feature>
<protein>
    <submittedName>
        <fullName evidence="4">Heme oxygenase-like protein</fullName>
    </submittedName>
</protein>
<proteinExistence type="predicted"/>
<sequence>MAEFSLVDHLLSKYSKQWQAATEHPFLNGVADGTITDRQFNAWLQQDYLYAIDFAKMLGNLLRVAPLGHLDVLFTSCTFMKDELTWFDRKLEERSMKTPSKGWGRKLGSFDKEEVTKQVICAEYGRFMTDRVPTLPYYLQILSIWAIEASYNTAWSKILSRVEPKYQEFPERWGNKDFKKFVTELERTLESEYRVSLSTASGGSESLLQAAEEIFLTIAEFEERFWSMAFADK</sequence>
<gene>
    <name evidence="4" type="ORF">K493DRAFT_295970</name>
</gene>
<evidence type="ECO:0000256" key="2">
    <source>
        <dbReference type="PIRSR" id="PIRSR003170-2"/>
    </source>
</evidence>
<dbReference type="GO" id="GO:0005829">
    <property type="term" value="C:cytosol"/>
    <property type="evidence" value="ECO:0007669"/>
    <property type="project" value="TreeGrafter"/>
</dbReference>
<dbReference type="PANTHER" id="PTHR43198:SF2">
    <property type="entry name" value="SI:CH1073-67J19.1-RELATED"/>
    <property type="match status" value="1"/>
</dbReference>
<comment type="caution">
    <text evidence="4">The sequence shown here is derived from an EMBL/GenBank/DDBJ whole genome shotgun (WGS) entry which is preliminary data.</text>
</comment>
<dbReference type="EMBL" id="MCFE01000016">
    <property type="protein sequence ID" value="ORY06439.1"/>
    <property type="molecule type" value="Genomic_DNA"/>
</dbReference>
<name>A0A1Y1Z837_9FUNG</name>
<dbReference type="GO" id="GO:0006772">
    <property type="term" value="P:thiamine metabolic process"/>
    <property type="evidence" value="ECO:0007669"/>
    <property type="project" value="UniProtKB-ARBA"/>
</dbReference>
<feature type="binding site" evidence="2">
    <location>
        <position position="148"/>
    </location>
    <ligand>
        <name>substrate</name>
    </ligand>
</feature>
<keyword evidence="5" id="KW-1185">Reference proteome</keyword>
<dbReference type="AlphaFoldDB" id="A0A1Y1Z837"/>
<dbReference type="PIRSF" id="PIRSF003170">
    <property type="entry name" value="Pet18p"/>
    <property type="match status" value="1"/>
</dbReference>
<feature type="domain" description="Thiaminase-2/PQQC" evidence="3">
    <location>
        <begin position="117"/>
        <end position="229"/>
    </location>
</feature>
<dbReference type="InParanoid" id="A0A1Y1Z837"/>
<dbReference type="OrthoDB" id="37730at2759"/>
<evidence type="ECO:0000256" key="1">
    <source>
        <dbReference type="PIRSR" id="PIRSR003170-1"/>
    </source>
</evidence>
<accession>A0A1Y1Z837</accession>
<evidence type="ECO:0000313" key="5">
    <source>
        <dbReference type="Proteomes" id="UP000193498"/>
    </source>
</evidence>
<dbReference type="STRING" id="1314790.A0A1Y1Z837"/>
<dbReference type="Proteomes" id="UP000193498">
    <property type="component" value="Unassembled WGS sequence"/>
</dbReference>